<sequence length="150" mass="16107">MSDQIIEKILIPTNGSEYANKAVKHALWLASASGAEIIALNVIDTSSLVALPEEHIRVQTLKLLKEEGNKALIKISDLLETEGDNQKKIKLTTLIKEGSPTDVIVKTVEEESIGLITIGTSGKQGINRFVLGSLAENVVKAVSCPVLVVH</sequence>
<dbReference type="PATRIC" id="fig|1204725.3.peg.1182"/>
<dbReference type="PANTHER" id="PTHR46268:SF6">
    <property type="entry name" value="UNIVERSAL STRESS PROTEIN UP12"/>
    <property type="match status" value="1"/>
</dbReference>
<dbReference type="SUPFAM" id="SSF52402">
    <property type="entry name" value="Adenine nucleotide alpha hydrolases-like"/>
    <property type="match status" value="1"/>
</dbReference>
<keyword evidence="4" id="KW-1185">Reference proteome</keyword>
<dbReference type="PANTHER" id="PTHR46268">
    <property type="entry name" value="STRESS RESPONSE PROTEIN NHAX"/>
    <property type="match status" value="1"/>
</dbReference>
<evidence type="ECO:0000256" key="1">
    <source>
        <dbReference type="ARBA" id="ARBA00008791"/>
    </source>
</evidence>
<accession>K2QD95</accession>
<protein>
    <submittedName>
        <fullName evidence="3">UspA domain-containing protein</fullName>
    </submittedName>
</protein>
<evidence type="ECO:0000313" key="3">
    <source>
        <dbReference type="EMBL" id="EKF85991.1"/>
    </source>
</evidence>
<dbReference type="PRINTS" id="PR01438">
    <property type="entry name" value="UNVRSLSTRESS"/>
</dbReference>
<dbReference type="RefSeq" id="WP_004030439.1">
    <property type="nucleotide sequence ID" value="NZ_AMPO01000004.1"/>
</dbReference>
<reference evidence="3 4" key="1">
    <citation type="journal article" date="2012" name="J. Bacteriol.">
        <title>Draft genome sequence of Methanobacterium formicicum DSM 3637, an archaebacterium isolated from the methane producer amoeba Pelomyxa palustris.</title>
        <authorList>
            <person name="Gutierrez G."/>
        </authorList>
    </citation>
    <scope>NUCLEOTIDE SEQUENCE [LARGE SCALE GENOMIC DNA]</scope>
    <source>
        <strain evidence="4">DSM 3637 / PP1</strain>
    </source>
</reference>
<feature type="domain" description="UspA" evidence="2">
    <location>
        <begin position="7"/>
        <end position="150"/>
    </location>
</feature>
<proteinExistence type="inferred from homology"/>
<gene>
    <name evidence="3" type="ORF">A994_05876</name>
</gene>
<evidence type="ECO:0000259" key="2">
    <source>
        <dbReference type="Pfam" id="PF00582"/>
    </source>
</evidence>
<dbReference type="EMBL" id="AMPO01000004">
    <property type="protein sequence ID" value="EKF85991.1"/>
    <property type="molecule type" value="Genomic_DNA"/>
</dbReference>
<dbReference type="Proteomes" id="UP000007360">
    <property type="component" value="Unassembled WGS sequence"/>
</dbReference>
<comment type="caution">
    <text evidence="3">The sequence shown here is derived from an EMBL/GenBank/DDBJ whole genome shotgun (WGS) entry which is preliminary data.</text>
</comment>
<dbReference type="InterPro" id="IPR014729">
    <property type="entry name" value="Rossmann-like_a/b/a_fold"/>
</dbReference>
<dbReference type="CDD" id="cd00293">
    <property type="entry name" value="USP-like"/>
    <property type="match status" value="1"/>
</dbReference>
<name>K2QD95_METFP</name>
<dbReference type="InterPro" id="IPR006015">
    <property type="entry name" value="Universal_stress_UspA"/>
</dbReference>
<comment type="similarity">
    <text evidence="1">Belongs to the universal stress protein A family.</text>
</comment>
<organism evidence="3 4">
    <name type="scientific">Methanobacterium formicicum (strain DSM 3637 / PP1)</name>
    <dbReference type="NCBI Taxonomy" id="1204725"/>
    <lineage>
        <taxon>Archaea</taxon>
        <taxon>Methanobacteriati</taxon>
        <taxon>Methanobacteriota</taxon>
        <taxon>Methanomada group</taxon>
        <taxon>Methanobacteria</taxon>
        <taxon>Methanobacteriales</taxon>
        <taxon>Methanobacteriaceae</taxon>
        <taxon>Methanobacterium</taxon>
    </lineage>
</organism>
<dbReference type="Pfam" id="PF00582">
    <property type="entry name" value="Usp"/>
    <property type="match status" value="1"/>
</dbReference>
<dbReference type="AlphaFoldDB" id="K2QD95"/>
<dbReference type="InterPro" id="IPR006016">
    <property type="entry name" value="UspA"/>
</dbReference>
<evidence type="ECO:0000313" key="4">
    <source>
        <dbReference type="Proteomes" id="UP000007360"/>
    </source>
</evidence>
<dbReference type="Gene3D" id="3.40.50.620">
    <property type="entry name" value="HUPs"/>
    <property type="match status" value="1"/>
</dbReference>